<organism evidence="2 3">
    <name type="scientific">Deinococcus hopiensis KR-140</name>
    <dbReference type="NCBI Taxonomy" id="695939"/>
    <lineage>
        <taxon>Bacteria</taxon>
        <taxon>Thermotogati</taxon>
        <taxon>Deinococcota</taxon>
        <taxon>Deinococci</taxon>
        <taxon>Deinococcales</taxon>
        <taxon>Deinococcaceae</taxon>
        <taxon>Deinococcus</taxon>
    </lineage>
</organism>
<gene>
    <name evidence="2" type="ORF">SAMN00790413_04201</name>
</gene>
<accession>A0A1W1UPC4</accession>
<evidence type="ECO:0000313" key="3">
    <source>
        <dbReference type="Proteomes" id="UP000192582"/>
    </source>
</evidence>
<evidence type="ECO:0000313" key="2">
    <source>
        <dbReference type="EMBL" id="SMB82942.1"/>
    </source>
</evidence>
<protein>
    <submittedName>
        <fullName evidence="2">Uncharacterized protein</fullName>
    </submittedName>
</protein>
<keyword evidence="3" id="KW-1185">Reference proteome</keyword>
<proteinExistence type="predicted"/>
<name>A0A1W1UPC4_9DEIO</name>
<feature type="region of interest" description="Disordered" evidence="1">
    <location>
        <begin position="1"/>
        <end position="104"/>
    </location>
</feature>
<evidence type="ECO:0000256" key="1">
    <source>
        <dbReference type="SAM" id="MobiDB-lite"/>
    </source>
</evidence>
<reference evidence="2 3" key="1">
    <citation type="submission" date="2017-04" db="EMBL/GenBank/DDBJ databases">
        <authorList>
            <person name="Afonso C.L."/>
            <person name="Miller P.J."/>
            <person name="Scott M.A."/>
            <person name="Spackman E."/>
            <person name="Goraichik I."/>
            <person name="Dimitrov K.M."/>
            <person name="Suarez D.L."/>
            <person name="Swayne D.E."/>
        </authorList>
    </citation>
    <scope>NUCLEOTIDE SEQUENCE [LARGE SCALE GENOMIC DNA]</scope>
    <source>
        <strain evidence="2 3">KR-140</strain>
    </source>
</reference>
<sequence>MAPAIPRRPRPEWQPEGEYLFPPPTRPAPAPAARAPISPPPARARRRAAAPIRPPDPRSPDASLTPRRPPRSCGAPRRPLPRARGARRRHSAKQDPPTIPSCARFPPFRWSRAWSPGAGDAKSVLDGRGDQSVHDGQNLQGTVEKRWDRMGRLPQVARQNRRKNWVGLSPLTLGEGPGGTLHPQPLTLGFGLPKPGATFSSPPAELPSSRLSVCPPLGSGRTGFIRFQPTGFTCTGTAAPGRRLSACCRTSRSRPSRGRSPVGQSVFASFTGGRWVCFASHCRLHAAQQNAPERRKDASTRH</sequence>
<dbReference type="AlphaFoldDB" id="A0A1W1UPC4"/>
<dbReference type="Proteomes" id="UP000192582">
    <property type="component" value="Unassembled WGS sequence"/>
</dbReference>
<dbReference type="EMBL" id="FWWU01000006">
    <property type="protein sequence ID" value="SMB82942.1"/>
    <property type="molecule type" value="Genomic_DNA"/>
</dbReference>
<feature type="compositionally biased region" description="Basic residues" evidence="1">
    <location>
        <begin position="79"/>
        <end position="91"/>
    </location>
</feature>
<feature type="compositionally biased region" description="Pro residues" evidence="1">
    <location>
        <begin position="21"/>
        <end position="30"/>
    </location>
</feature>